<dbReference type="GeneID" id="85347620"/>
<name>A0AAI9YGK1_9PEZI</name>
<evidence type="ECO:0000313" key="2">
    <source>
        <dbReference type="Proteomes" id="UP001240678"/>
    </source>
</evidence>
<evidence type="ECO:0000313" key="1">
    <source>
        <dbReference type="EMBL" id="KAK1508274.1"/>
    </source>
</evidence>
<keyword evidence="2" id="KW-1185">Reference proteome</keyword>
<dbReference type="Proteomes" id="UP001240678">
    <property type="component" value="Unassembled WGS sequence"/>
</dbReference>
<accession>A0AAI9YGK1</accession>
<dbReference type="AlphaFoldDB" id="A0AAI9YGK1"/>
<reference evidence="1 2" key="1">
    <citation type="submission" date="2016-10" db="EMBL/GenBank/DDBJ databases">
        <title>The genome sequence of Colletotrichum fioriniae PJ7.</title>
        <authorList>
            <person name="Baroncelli R."/>
        </authorList>
    </citation>
    <scope>NUCLEOTIDE SEQUENCE [LARGE SCALE GENOMIC DNA]</scope>
    <source>
        <strain evidence="1 2">IMI 309622</strain>
    </source>
</reference>
<sequence length="183" mass="20090">MRGRRGETTIKRYRLSQFACFKRFSCQNLHPQTSRGFTYHPGGLLQRPDPPHPARVHTCLDIGHFSLSTVRQCTGTRLPPLAVIYGHSQVSNVLVACGGTPVGGVPVLPVKHHGPVEDANRTIALVFRKTMIPHLSTPSLLWRHGRERSSIPASTEYGMPECNSFPFPNPTSLSSPCLLSGGE</sequence>
<proteinExistence type="predicted"/>
<dbReference type="EMBL" id="MOOE01000026">
    <property type="protein sequence ID" value="KAK1508274.1"/>
    <property type="molecule type" value="Genomic_DNA"/>
</dbReference>
<dbReference type="RefSeq" id="XP_060305454.1">
    <property type="nucleotide sequence ID" value="XM_060464073.1"/>
</dbReference>
<gene>
    <name evidence="1" type="ORF">CCOS01_15935</name>
</gene>
<comment type="caution">
    <text evidence="1">The sequence shown here is derived from an EMBL/GenBank/DDBJ whole genome shotgun (WGS) entry which is preliminary data.</text>
</comment>
<organism evidence="1 2">
    <name type="scientific">Colletotrichum costaricense</name>
    <dbReference type="NCBI Taxonomy" id="1209916"/>
    <lineage>
        <taxon>Eukaryota</taxon>
        <taxon>Fungi</taxon>
        <taxon>Dikarya</taxon>
        <taxon>Ascomycota</taxon>
        <taxon>Pezizomycotina</taxon>
        <taxon>Sordariomycetes</taxon>
        <taxon>Hypocreomycetidae</taxon>
        <taxon>Glomerellales</taxon>
        <taxon>Glomerellaceae</taxon>
        <taxon>Colletotrichum</taxon>
        <taxon>Colletotrichum acutatum species complex</taxon>
    </lineage>
</organism>
<protein>
    <submittedName>
        <fullName evidence="1">Uncharacterized protein</fullName>
    </submittedName>
</protein>